<dbReference type="SUPFAM" id="SSF50331">
    <property type="entry name" value="MOP-like"/>
    <property type="match status" value="1"/>
</dbReference>
<evidence type="ECO:0000256" key="1">
    <source>
        <dbReference type="ARBA" id="ARBA00004202"/>
    </source>
</evidence>
<dbReference type="PROSITE" id="PS51866">
    <property type="entry name" value="MOP"/>
    <property type="match status" value="1"/>
</dbReference>
<dbReference type="InterPro" id="IPR036388">
    <property type="entry name" value="WH-like_DNA-bd_sf"/>
</dbReference>
<comment type="caution">
    <text evidence="4">The sequence shown here is derived from an EMBL/GenBank/DDBJ whole genome shotgun (WGS) entry which is preliminary data.</text>
</comment>
<evidence type="ECO:0000259" key="3">
    <source>
        <dbReference type="PROSITE" id="PS51866"/>
    </source>
</evidence>
<dbReference type="Pfam" id="PF03459">
    <property type="entry name" value="TOBE"/>
    <property type="match status" value="1"/>
</dbReference>
<dbReference type="Gene3D" id="2.40.50.100">
    <property type="match status" value="1"/>
</dbReference>
<dbReference type="SUPFAM" id="SSF46785">
    <property type="entry name" value="Winged helix' DNA-binding domain"/>
    <property type="match status" value="1"/>
</dbReference>
<reference evidence="4 5" key="1">
    <citation type="journal article" date="2019" name="Int. J. Syst. Evol. Microbiol.">
        <title>The Global Catalogue of Microorganisms (GCM) 10K type strain sequencing project: providing services to taxonomists for standard genome sequencing and annotation.</title>
        <authorList>
            <consortium name="The Broad Institute Genomics Platform"/>
            <consortium name="The Broad Institute Genome Sequencing Center for Infectious Disease"/>
            <person name="Wu L."/>
            <person name="Ma J."/>
        </authorList>
    </citation>
    <scope>NUCLEOTIDE SEQUENCE [LARGE SCALE GENOMIC DNA]</scope>
    <source>
        <strain evidence="4 5">CGMCC 1.3239</strain>
    </source>
</reference>
<keyword evidence="2" id="KW-0500">Molybdenum</keyword>
<dbReference type="PANTHER" id="PTHR30432:SF1">
    <property type="entry name" value="DNA-BINDING TRANSCRIPTIONAL DUAL REGULATOR MODE"/>
    <property type="match status" value="1"/>
</dbReference>
<accession>A0ABD5S7M8</accession>
<sequence length="231" mass="24625">MDETSGQGRATLVRNGVEFAERDVVLLREIGETGSVARASSNLGRSRARDLSRIETLESAFGDLVERYRGGSDGGGSRLTKNAIQLVNQYERLQVVLSATARVPETVLEGTVETVTGELADVTTGIGTVRGLHDGAEPGDHVQIRIGADSITVLEPAADPDPDSTSARNRLSGTIDGIDRGKTVFTVRVDVDGTGFRALVTKDSADRLALVEGRDVVITWKATATWLAHEI</sequence>
<evidence type="ECO:0000256" key="2">
    <source>
        <dbReference type="ARBA" id="ARBA00022505"/>
    </source>
</evidence>
<dbReference type="EMBL" id="JBHSWW010000025">
    <property type="protein sequence ID" value="MFC6752533.1"/>
    <property type="molecule type" value="Genomic_DNA"/>
</dbReference>
<dbReference type="InterPro" id="IPR036390">
    <property type="entry name" value="WH_DNA-bd_sf"/>
</dbReference>
<dbReference type="Proteomes" id="UP001596442">
    <property type="component" value="Unassembled WGS sequence"/>
</dbReference>
<dbReference type="Gene3D" id="1.10.10.10">
    <property type="entry name" value="Winged helix-like DNA-binding domain superfamily/Winged helix DNA-binding domain"/>
    <property type="match status" value="1"/>
</dbReference>
<dbReference type="AlphaFoldDB" id="A0ABD5S7M8"/>
<evidence type="ECO:0000313" key="4">
    <source>
        <dbReference type="EMBL" id="MFC6752533.1"/>
    </source>
</evidence>
<feature type="domain" description="Mop" evidence="3">
    <location>
        <begin position="164"/>
        <end position="229"/>
    </location>
</feature>
<dbReference type="InterPro" id="IPR008995">
    <property type="entry name" value="Mo/tungstate-bd_C_term_dom"/>
</dbReference>
<gene>
    <name evidence="4" type="ORF">ACFQEU_03475</name>
</gene>
<protein>
    <submittedName>
        <fullName evidence="4">TOBE domain-containing protein</fullName>
    </submittedName>
</protein>
<dbReference type="InterPro" id="IPR004606">
    <property type="entry name" value="Mop_domain"/>
</dbReference>
<dbReference type="GO" id="GO:0005886">
    <property type="term" value="C:plasma membrane"/>
    <property type="evidence" value="ECO:0007669"/>
    <property type="project" value="UniProtKB-SubCell"/>
</dbReference>
<dbReference type="InterPro" id="IPR005116">
    <property type="entry name" value="Transp-assoc_OB_typ1"/>
</dbReference>
<dbReference type="InterPro" id="IPR051815">
    <property type="entry name" value="Molybdate_resp_trans_reg"/>
</dbReference>
<dbReference type="RefSeq" id="WP_379779326.1">
    <property type="nucleotide sequence ID" value="NZ_JBHSWW010000025.1"/>
</dbReference>
<keyword evidence="5" id="KW-1185">Reference proteome</keyword>
<dbReference type="PANTHER" id="PTHR30432">
    <property type="entry name" value="TRANSCRIPTIONAL REGULATOR MODE"/>
    <property type="match status" value="1"/>
</dbReference>
<name>A0ABD5S7M8_9EURY</name>
<evidence type="ECO:0000313" key="5">
    <source>
        <dbReference type="Proteomes" id="UP001596442"/>
    </source>
</evidence>
<proteinExistence type="predicted"/>
<comment type="subcellular location">
    <subcellularLocation>
        <location evidence="1">Cell membrane</location>
        <topology evidence="1">Peripheral membrane protein</topology>
    </subcellularLocation>
</comment>
<organism evidence="4 5">
    <name type="scientific">Halorubrum tibetense</name>
    <dbReference type="NCBI Taxonomy" id="175631"/>
    <lineage>
        <taxon>Archaea</taxon>
        <taxon>Methanobacteriati</taxon>
        <taxon>Methanobacteriota</taxon>
        <taxon>Stenosarchaea group</taxon>
        <taxon>Halobacteria</taxon>
        <taxon>Halobacteriales</taxon>
        <taxon>Haloferacaceae</taxon>
        <taxon>Halorubrum</taxon>
    </lineage>
</organism>